<proteinExistence type="predicted"/>
<reference evidence="1" key="1">
    <citation type="submission" date="2023-10" db="EMBL/GenBank/DDBJ databases">
        <authorList>
            <person name="Hackl T."/>
        </authorList>
    </citation>
    <scope>NUCLEOTIDE SEQUENCE</scope>
</reference>
<evidence type="ECO:0000313" key="2">
    <source>
        <dbReference type="Proteomes" id="UP001295740"/>
    </source>
</evidence>
<gene>
    <name evidence="1" type="ORF">KHLLAP_LOCUS11264</name>
</gene>
<organism evidence="1 2">
    <name type="scientific">Anthostomella pinea</name>
    <dbReference type="NCBI Taxonomy" id="933095"/>
    <lineage>
        <taxon>Eukaryota</taxon>
        <taxon>Fungi</taxon>
        <taxon>Dikarya</taxon>
        <taxon>Ascomycota</taxon>
        <taxon>Pezizomycotina</taxon>
        <taxon>Sordariomycetes</taxon>
        <taxon>Xylariomycetidae</taxon>
        <taxon>Xylariales</taxon>
        <taxon>Xylariaceae</taxon>
        <taxon>Anthostomella</taxon>
    </lineage>
</organism>
<name>A0AAI8VMY1_9PEZI</name>
<dbReference type="AlphaFoldDB" id="A0AAI8VMY1"/>
<evidence type="ECO:0000313" key="1">
    <source>
        <dbReference type="EMBL" id="CAJ2510796.1"/>
    </source>
</evidence>
<protein>
    <submittedName>
        <fullName evidence="1">Uu.00g064210.m01.CDS01</fullName>
    </submittedName>
</protein>
<sequence length="90" mass="9986">MPSQRSRLRSMQAPREDDIVVWTTGSPSPEIDGVPSETHSGWERWHRSNERTNIAAPICLQCDPATEALVGLHGEPSDPAMIARERGHDT</sequence>
<comment type="caution">
    <text evidence="1">The sequence shown here is derived from an EMBL/GenBank/DDBJ whole genome shotgun (WGS) entry which is preliminary data.</text>
</comment>
<accession>A0AAI8VMY1</accession>
<dbReference type="Proteomes" id="UP001295740">
    <property type="component" value="Unassembled WGS sequence"/>
</dbReference>
<keyword evidence="2" id="KW-1185">Reference proteome</keyword>
<dbReference type="EMBL" id="CAUWAG010000018">
    <property type="protein sequence ID" value="CAJ2510796.1"/>
    <property type="molecule type" value="Genomic_DNA"/>
</dbReference>